<evidence type="ECO:0000259" key="2">
    <source>
        <dbReference type="Pfam" id="PF20415"/>
    </source>
</evidence>
<dbReference type="InterPro" id="IPR046522">
    <property type="entry name" value="DUF6699"/>
</dbReference>
<comment type="caution">
    <text evidence="3">The sequence shown here is derived from an EMBL/GenBank/DDBJ whole genome shotgun (WGS) entry which is preliminary data.</text>
</comment>
<keyword evidence="4" id="KW-1185">Reference proteome</keyword>
<feature type="region of interest" description="Disordered" evidence="1">
    <location>
        <begin position="1"/>
        <end position="45"/>
    </location>
</feature>
<dbReference type="AlphaFoldDB" id="A0A8K0UV20"/>
<name>A0A8K0UV20_9AGAR</name>
<protein>
    <recommendedName>
        <fullName evidence="2">DUF6699 domain-containing protein</fullName>
    </recommendedName>
</protein>
<accession>A0A8K0UV20</accession>
<evidence type="ECO:0000313" key="3">
    <source>
        <dbReference type="EMBL" id="KAH8103141.1"/>
    </source>
</evidence>
<proteinExistence type="predicted"/>
<dbReference type="Pfam" id="PF20415">
    <property type="entry name" value="DUF6699"/>
    <property type="match status" value="1"/>
</dbReference>
<dbReference type="Proteomes" id="UP000813824">
    <property type="component" value="Unassembled WGS sequence"/>
</dbReference>
<organism evidence="3 4">
    <name type="scientific">Cristinia sonorae</name>
    <dbReference type="NCBI Taxonomy" id="1940300"/>
    <lineage>
        <taxon>Eukaryota</taxon>
        <taxon>Fungi</taxon>
        <taxon>Dikarya</taxon>
        <taxon>Basidiomycota</taxon>
        <taxon>Agaricomycotina</taxon>
        <taxon>Agaricomycetes</taxon>
        <taxon>Agaricomycetidae</taxon>
        <taxon>Agaricales</taxon>
        <taxon>Pleurotineae</taxon>
        <taxon>Stephanosporaceae</taxon>
        <taxon>Cristinia</taxon>
    </lineage>
</organism>
<gene>
    <name evidence="3" type="ORF">BXZ70DRAFT_1006297</name>
</gene>
<dbReference type="OrthoDB" id="3265169at2759"/>
<reference evidence="3" key="1">
    <citation type="journal article" date="2021" name="New Phytol.">
        <title>Evolutionary innovations through gain and loss of genes in the ectomycorrhizal Boletales.</title>
        <authorList>
            <person name="Wu G."/>
            <person name="Miyauchi S."/>
            <person name="Morin E."/>
            <person name="Kuo A."/>
            <person name="Drula E."/>
            <person name="Varga T."/>
            <person name="Kohler A."/>
            <person name="Feng B."/>
            <person name="Cao Y."/>
            <person name="Lipzen A."/>
            <person name="Daum C."/>
            <person name="Hundley H."/>
            <person name="Pangilinan J."/>
            <person name="Johnson J."/>
            <person name="Barry K."/>
            <person name="LaButti K."/>
            <person name="Ng V."/>
            <person name="Ahrendt S."/>
            <person name="Min B."/>
            <person name="Choi I.G."/>
            <person name="Park H."/>
            <person name="Plett J.M."/>
            <person name="Magnuson J."/>
            <person name="Spatafora J.W."/>
            <person name="Nagy L.G."/>
            <person name="Henrissat B."/>
            <person name="Grigoriev I.V."/>
            <person name="Yang Z.L."/>
            <person name="Xu J."/>
            <person name="Martin F.M."/>
        </authorList>
    </citation>
    <scope>NUCLEOTIDE SEQUENCE</scope>
    <source>
        <strain evidence="3">KKN 215</strain>
    </source>
</reference>
<sequence>MHGHRTPTPPSSQQQPSTPRAPYMYSQPLPPSPVTPSGRFLSAAPPTPYMGTVALPSTSHGLMTPPHSPEKARGYRGTLVAPPLSREHCGLMTPVLLTRPPAFKPEFARQAATEPPMATIYIRTRGCTFTIQGGEGRAVTINDVFQGLHREWMRMCNQQELQSSRRSAREAITIGELLADLGYYFAGLEPSGSRPDQFILHLTR</sequence>
<feature type="domain" description="DUF6699" evidence="2">
    <location>
        <begin position="105"/>
        <end position="171"/>
    </location>
</feature>
<dbReference type="EMBL" id="JAEVFJ010000008">
    <property type="protein sequence ID" value="KAH8103141.1"/>
    <property type="molecule type" value="Genomic_DNA"/>
</dbReference>
<evidence type="ECO:0000313" key="4">
    <source>
        <dbReference type="Proteomes" id="UP000813824"/>
    </source>
</evidence>
<evidence type="ECO:0000256" key="1">
    <source>
        <dbReference type="SAM" id="MobiDB-lite"/>
    </source>
</evidence>